<gene>
    <name evidence="3" type="ORF">JL811_04000</name>
</gene>
<dbReference type="EMBL" id="JAESVN010000001">
    <property type="protein sequence ID" value="MBL4916375.1"/>
    <property type="molecule type" value="Genomic_DNA"/>
</dbReference>
<evidence type="ECO:0000256" key="2">
    <source>
        <dbReference type="SAM" id="SignalP"/>
    </source>
</evidence>
<protein>
    <submittedName>
        <fullName evidence="3">Copper chaperone PCu(A)C</fullName>
    </submittedName>
</protein>
<reference evidence="3" key="1">
    <citation type="submission" date="2021-01" db="EMBL/GenBank/DDBJ databases">
        <title>Tabrizicola alba sp. nov. a motile alkaliphilic bacterium isolated from a soda lake.</title>
        <authorList>
            <person name="Szuroczki S."/>
            <person name="Abbaszade G."/>
            <person name="Schumann P."/>
            <person name="Toth E."/>
        </authorList>
    </citation>
    <scope>NUCLEOTIDE SEQUENCE</scope>
    <source>
        <strain evidence="3">DMG-N-6</strain>
    </source>
</reference>
<proteinExistence type="predicted"/>
<feature type="chain" id="PRO_5035473037" evidence="2">
    <location>
        <begin position="28"/>
        <end position="213"/>
    </location>
</feature>
<dbReference type="Gene3D" id="2.60.40.1890">
    <property type="entry name" value="PCu(A)C copper chaperone"/>
    <property type="match status" value="1"/>
</dbReference>
<feature type="signal peptide" evidence="2">
    <location>
        <begin position="1"/>
        <end position="27"/>
    </location>
</feature>
<feature type="compositionally biased region" description="Basic and acidic residues" evidence="1">
    <location>
        <begin position="183"/>
        <end position="197"/>
    </location>
</feature>
<evidence type="ECO:0000313" key="3">
    <source>
        <dbReference type="EMBL" id="MBL4916375.1"/>
    </source>
</evidence>
<sequence length="213" mass="21862">MTPILRSLVLGSALAALPLAIPLVAHAQQGGHASHAPAPNGSQEVQAGELHISGAFARATLPRAPVGGAYLTIRNDGAGDDRLTGVTAAVAPEVQIHMMEHKDGVMTMRQLRDGLMIPAGQSVMLEPGGFHLMLMGLAEPLVEGQRVEMLLQFEQAGEATVVFDIVALNARSAPETAEGAASGHEHSHGHNHGHDDATGGTDTGAAKGGKAGH</sequence>
<dbReference type="InterPro" id="IPR036182">
    <property type="entry name" value="PCuAC_sf"/>
</dbReference>
<dbReference type="RefSeq" id="WP_202687035.1">
    <property type="nucleotide sequence ID" value="NZ_JAESVN010000001.1"/>
</dbReference>
<keyword evidence="4" id="KW-1185">Reference proteome</keyword>
<organism evidence="3 4">
    <name type="scientific">Szabonella alba</name>
    <dbReference type="NCBI Taxonomy" id="2804194"/>
    <lineage>
        <taxon>Bacteria</taxon>
        <taxon>Pseudomonadati</taxon>
        <taxon>Pseudomonadota</taxon>
        <taxon>Alphaproteobacteria</taxon>
        <taxon>Rhodobacterales</taxon>
        <taxon>Paracoccaceae</taxon>
        <taxon>Szabonella</taxon>
    </lineage>
</organism>
<feature type="region of interest" description="Disordered" evidence="1">
    <location>
        <begin position="174"/>
        <end position="213"/>
    </location>
</feature>
<dbReference type="SUPFAM" id="SSF110087">
    <property type="entry name" value="DR1885-like metal-binding protein"/>
    <property type="match status" value="1"/>
</dbReference>
<evidence type="ECO:0000256" key="1">
    <source>
        <dbReference type="SAM" id="MobiDB-lite"/>
    </source>
</evidence>
<keyword evidence="2" id="KW-0732">Signal</keyword>
<dbReference type="AlphaFoldDB" id="A0A8K0VBZ5"/>
<dbReference type="PANTHER" id="PTHR36302:SF1">
    <property type="entry name" value="COPPER CHAPERONE PCU(A)C"/>
    <property type="match status" value="1"/>
</dbReference>
<dbReference type="Proteomes" id="UP000648908">
    <property type="component" value="Unassembled WGS sequence"/>
</dbReference>
<evidence type="ECO:0000313" key="4">
    <source>
        <dbReference type="Proteomes" id="UP000648908"/>
    </source>
</evidence>
<dbReference type="InterPro" id="IPR007410">
    <property type="entry name" value="LpqE-like"/>
</dbReference>
<name>A0A8K0VBZ5_9RHOB</name>
<accession>A0A8K0VBZ5</accession>
<comment type="caution">
    <text evidence="3">The sequence shown here is derived from an EMBL/GenBank/DDBJ whole genome shotgun (WGS) entry which is preliminary data.</text>
</comment>
<dbReference type="PANTHER" id="PTHR36302">
    <property type="entry name" value="BLR7088 PROTEIN"/>
    <property type="match status" value="1"/>
</dbReference>
<dbReference type="InterPro" id="IPR058248">
    <property type="entry name" value="Lxx211020-like"/>
</dbReference>
<dbReference type="Pfam" id="PF04314">
    <property type="entry name" value="PCuAC"/>
    <property type="match status" value="1"/>
</dbReference>